<sequence>MSSNASSAFLMYDNVDVVTDGSDSERSASHCWDDHGDGLLSVNEFTRALPRLLREQKLGSRSARERERTERERGSADDPVQSLFARLDLSPEVWKKYAMFDPSRKYTRNLISTDDETWKFSPIHDHPCDGCWLRVCQGEIQETRYEVNEKSDSLDMISDESFSDSHPAFIQDSMGSLVLVEPLLLVIVRDVDRVQRMRIVLFDSLQHLFDLVAQGTPLLREELDFRAFSRHVYWTRHTDIVALFAAESE</sequence>
<evidence type="ECO:0000256" key="3">
    <source>
        <dbReference type="ARBA" id="ARBA00022723"/>
    </source>
</evidence>
<dbReference type="Pfam" id="PF05995">
    <property type="entry name" value="CDO_I"/>
    <property type="match status" value="1"/>
</dbReference>
<dbReference type="Proteomes" id="UP000266841">
    <property type="component" value="Unassembled WGS sequence"/>
</dbReference>
<dbReference type="PANTHER" id="PTHR12918:SF1">
    <property type="entry name" value="CYSTEINE DIOXYGENASE TYPE 1"/>
    <property type="match status" value="1"/>
</dbReference>
<gene>
    <name evidence="9" type="ORF">THAOC_08878</name>
</gene>
<evidence type="ECO:0000256" key="5">
    <source>
        <dbReference type="ARBA" id="ARBA00023002"/>
    </source>
</evidence>
<dbReference type="SUPFAM" id="SSF51182">
    <property type="entry name" value="RmlC-like cupins"/>
    <property type="match status" value="1"/>
</dbReference>
<comment type="catalytic activity">
    <reaction evidence="7">
        <text>L-cysteine + O2 = 3-sulfino-L-alanine + H(+)</text>
        <dbReference type="Rhea" id="RHEA:20441"/>
        <dbReference type="ChEBI" id="CHEBI:15378"/>
        <dbReference type="ChEBI" id="CHEBI:15379"/>
        <dbReference type="ChEBI" id="CHEBI:35235"/>
        <dbReference type="ChEBI" id="CHEBI:61085"/>
        <dbReference type="EC" id="1.13.11.20"/>
    </reaction>
</comment>
<keyword evidence="6 7" id="KW-0408">Iron</keyword>
<keyword evidence="3 7" id="KW-0479">Metal-binding</keyword>
<dbReference type="EMBL" id="AGNL01009507">
    <property type="protein sequence ID" value="EJK69825.1"/>
    <property type="molecule type" value="Genomic_DNA"/>
</dbReference>
<comment type="similarity">
    <text evidence="1 7">Belongs to the cysteine dioxygenase family.</text>
</comment>
<feature type="compositionally biased region" description="Basic and acidic residues" evidence="8">
    <location>
        <begin position="56"/>
        <end position="76"/>
    </location>
</feature>
<dbReference type="GO" id="GO:0017172">
    <property type="term" value="F:cysteine dioxygenase activity"/>
    <property type="evidence" value="ECO:0007669"/>
    <property type="project" value="UniProtKB-UniRule"/>
</dbReference>
<dbReference type="PANTHER" id="PTHR12918">
    <property type="entry name" value="CYSTEINE DIOXYGENASE"/>
    <property type="match status" value="1"/>
</dbReference>
<evidence type="ECO:0000313" key="9">
    <source>
        <dbReference type="EMBL" id="EJK69825.1"/>
    </source>
</evidence>
<accession>K0SWL6</accession>
<evidence type="ECO:0000313" key="10">
    <source>
        <dbReference type="Proteomes" id="UP000266841"/>
    </source>
</evidence>
<dbReference type="InterPro" id="IPR014710">
    <property type="entry name" value="RmlC-like_jellyroll"/>
</dbReference>
<protein>
    <recommendedName>
        <fullName evidence="2 7">Cysteine dioxygenase</fullName>
        <ecNumber evidence="2 7">1.13.11.20</ecNumber>
    </recommendedName>
</protein>
<comment type="cofactor">
    <cofactor evidence="7">
        <name>Fe cation</name>
        <dbReference type="ChEBI" id="CHEBI:24875"/>
    </cofactor>
    <text evidence="7">Binds 1 Fe cation per subunit.</text>
</comment>
<organism evidence="9 10">
    <name type="scientific">Thalassiosira oceanica</name>
    <name type="common">Marine diatom</name>
    <dbReference type="NCBI Taxonomy" id="159749"/>
    <lineage>
        <taxon>Eukaryota</taxon>
        <taxon>Sar</taxon>
        <taxon>Stramenopiles</taxon>
        <taxon>Ochrophyta</taxon>
        <taxon>Bacillariophyta</taxon>
        <taxon>Coscinodiscophyceae</taxon>
        <taxon>Thalassiosirophycidae</taxon>
        <taxon>Thalassiosirales</taxon>
        <taxon>Thalassiosiraceae</taxon>
        <taxon>Thalassiosira</taxon>
    </lineage>
</organism>
<name>K0SWL6_THAOC</name>
<keyword evidence="4 7" id="KW-0223">Dioxygenase</keyword>
<dbReference type="OrthoDB" id="543511at2759"/>
<reference evidence="9 10" key="1">
    <citation type="journal article" date="2012" name="Genome Biol.">
        <title>Genome and low-iron response of an oceanic diatom adapted to chronic iron limitation.</title>
        <authorList>
            <person name="Lommer M."/>
            <person name="Specht M."/>
            <person name="Roy A.S."/>
            <person name="Kraemer L."/>
            <person name="Andreson R."/>
            <person name="Gutowska M.A."/>
            <person name="Wolf J."/>
            <person name="Bergner S.V."/>
            <person name="Schilhabel M.B."/>
            <person name="Klostermeier U.C."/>
            <person name="Beiko R.G."/>
            <person name="Rosenstiel P."/>
            <person name="Hippler M."/>
            <person name="Laroche J."/>
        </authorList>
    </citation>
    <scope>NUCLEOTIDE SEQUENCE [LARGE SCALE GENOMIC DNA]</scope>
    <source>
        <strain evidence="9 10">CCMP1005</strain>
    </source>
</reference>
<keyword evidence="10" id="KW-1185">Reference proteome</keyword>
<comment type="caution">
    <text evidence="9">The sequence shown here is derived from an EMBL/GenBank/DDBJ whole genome shotgun (WGS) entry which is preliminary data.</text>
</comment>
<dbReference type="GO" id="GO:0008198">
    <property type="term" value="F:ferrous iron binding"/>
    <property type="evidence" value="ECO:0007669"/>
    <property type="project" value="TreeGrafter"/>
</dbReference>
<dbReference type="InterPro" id="IPR011051">
    <property type="entry name" value="RmlC_Cupin_sf"/>
</dbReference>
<feature type="region of interest" description="Disordered" evidence="8">
    <location>
        <begin position="56"/>
        <end position="78"/>
    </location>
</feature>
<evidence type="ECO:0000256" key="8">
    <source>
        <dbReference type="SAM" id="MobiDB-lite"/>
    </source>
</evidence>
<dbReference type="GO" id="GO:0019448">
    <property type="term" value="P:L-cysteine catabolic process"/>
    <property type="evidence" value="ECO:0007669"/>
    <property type="project" value="TreeGrafter"/>
</dbReference>
<proteinExistence type="inferred from homology"/>
<dbReference type="InterPro" id="IPR010300">
    <property type="entry name" value="CDO_1"/>
</dbReference>
<dbReference type="Gene3D" id="2.60.120.10">
    <property type="entry name" value="Jelly Rolls"/>
    <property type="match status" value="1"/>
</dbReference>
<evidence type="ECO:0000256" key="2">
    <source>
        <dbReference type="ARBA" id="ARBA00013133"/>
    </source>
</evidence>
<evidence type="ECO:0000256" key="1">
    <source>
        <dbReference type="ARBA" id="ARBA00006622"/>
    </source>
</evidence>
<evidence type="ECO:0000256" key="4">
    <source>
        <dbReference type="ARBA" id="ARBA00022964"/>
    </source>
</evidence>
<keyword evidence="5 7" id="KW-0560">Oxidoreductase</keyword>
<evidence type="ECO:0000256" key="7">
    <source>
        <dbReference type="RuleBase" id="RU366010"/>
    </source>
</evidence>
<evidence type="ECO:0000256" key="6">
    <source>
        <dbReference type="ARBA" id="ARBA00023004"/>
    </source>
</evidence>
<dbReference type="EC" id="1.13.11.20" evidence="2 7"/>
<dbReference type="AlphaFoldDB" id="K0SWL6"/>